<evidence type="ECO:0000256" key="2">
    <source>
        <dbReference type="ARBA" id="ARBA00022692"/>
    </source>
</evidence>
<reference evidence="7" key="2">
    <citation type="submission" date="2021-01" db="EMBL/GenBank/DDBJ databases">
        <authorList>
            <person name="Schikora-Tamarit M.A."/>
        </authorList>
    </citation>
    <scope>NUCLEOTIDE SEQUENCE</scope>
    <source>
        <strain evidence="7">CBS2887</strain>
    </source>
</reference>
<feature type="transmembrane region" description="Helical" evidence="5">
    <location>
        <begin position="176"/>
        <end position="198"/>
    </location>
</feature>
<dbReference type="OrthoDB" id="10032492at2759"/>
<feature type="transmembrane region" description="Helical" evidence="5">
    <location>
        <begin position="65"/>
        <end position="88"/>
    </location>
</feature>
<evidence type="ECO:0000256" key="1">
    <source>
        <dbReference type="ARBA" id="ARBA00004127"/>
    </source>
</evidence>
<keyword evidence="4 5" id="KW-0472">Membrane</keyword>
<accession>A0A9P8PKU4</accession>
<keyword evidence="8" id="KW-1185">Reference proteome</keyword>
<sequence length="258" mass="29542">MPTAKFFTSPYIPFLPLVSAVSWGGMLIALLVCWSVQGKPIYSWMDHYSNPVYISDIGATNLQPVFISFVCLSCLVHFFSVGCMLYLRIFYQGVQRDVKWVGIVGLVFLGISQIGITCVSCFNTHIFQHVHAAFLAIFIVGMFIALVFQVTELCLLSAQLKKQDQELNWHKNRYNVLGSLKVIFLVFAVIFAICFGSISSNKERSIVTRFEWILSFWYCFLFPIYSLEYYWLLKYDIKIMQDCGRIDSPDIGSEIKSS</sequence>
<dbReference type="PANTHER" id="PTHR21324">
    <property type="entry name" value="FASTING-INDUCIBLE INTEGRAL MEMBRANE PROTEIN TM6P1-RELATED"/>
    <property type="match status" value="1"/>
</dbReference>
<keyword evidence="2 5" id="KW-0812">Transmembrane</keyword>
<dbReference type="PANTHER" id="PTHR21324:SF2">
    <property type="entry name" value="EG:22E5.9 PROTEIN"/>
    <property type="match status" value="1"/>
</dbReference>
<feature type="transmembrane region" description="Helical" evidence="5">
    <location>
        <begin position="100"/>
        <end position="126"/>
    </location>
</feature>
<protein>
    <recommendedName>
        <fullName evidence="6">CWH43-like N-terminal domain-containing protein</fullName>
    </recommendedName>
</protein>
<dbReference type="EMBL" id="JAEUBG010005651">
    <property type="protein sequence ID" value="KAH3673390.1"/>
    <property type="molecule type" value="Genomic_DNA"/>
</dbReference>
<evidence type="ECO:0000313" key="7">
    <source>
        <dbReference type="EMBL" id="KAH3673390.1"/>
    </source>
</evidence>
<feature type="transmembrane region" description="Helical" evidence="5">
    <location>
        <begin position="132"/>
        <end position="155"/>
    </location>
</feature>
<evidence type="ECO:0000256" key="5">
    <source>
        <dbReference type="SAM" id="Phobius"/>
    </source>
</evidence>
<feature type="domain" description="CWH43-like N-terminal" evidence="6">
    <location>
        <begin position="14"/>
        <end position="228"/>
    </location>
</feature>
<comment type="subcellular location">
    <subcellularLocation>
        <location evidence="1">Endomembrane system</location>
        <topology evidence="1">Multi-pass membrane protein</topology>
    </subcellularLocation>
</comment>
<comment type="caution">
    <text evidence="7">The sequence shown here is derived from an EMBL/GenBank/DDBJ whole genome shotgun (WGS) entry which is preliminary data.</text>
</comment>
<dbReference type="InterPro" id="IPR019402">
    <property type="entry name" value="CWH43_N"/>
</dbReference>
<evidence type="ECO:0000256" key="4">
    <source>
        <dbReference type="ARBA" id="ARBA00023136"/>
    </source>
</evidence>
<dbReference type="InterPro" id="IPR050911">
    <property type="entry name" value="DRAM/TMEM150_Autophagy_Mod"/>
</dbReference>
<dbReference type="Pfam" id="PF10277">
    <property type="entry name" value="Frag1"/>
    <property type="match status" value="1"/>
</dbReference>
<gene>
    <name evidence="7" type="ORF">WICPIJ_009778</name>
</gene>
<keyword evidence="3 5" id="KW-1133">Transmembrane helix</keyword>
<dbReference type="GO" id="GO:0005886">
    <property type="term" value="C:plasma membrane"/>
    <property type="evidence" value="ECO:0007669"/>
    <property type="project" value="TreeGrafter"/>
</dbReference>
<feature type="transmembrane region" description="Helical" evidence="5">
    <location>
        <begin position="210"/>
        <end position="232"/>
    </location>
</feature>
<feature type="transmembrane region" description="Helical" evidence="5">
    <location>
        <begin position="12"/>
        <end position="37"/>
    </location>
</feature>
<organism evidence="7 8">
    <name type="scientific">Wickerhamomyces pijperi</name>
    <name type="common">Yeast</name>
    <name type="synonym">Pichia pijperi</name>
    <dbReference type="NCBI Taxonomy" id="599730"/>
    <lineage>
        <taxon>Eukaryota</taxon>
        <taxon>Fungi</taxon>
        <taxon>Dikarya</taxon>
        <taxon>Ascomycota</taxon>
        <taxon>Saccharomycotina</taxon>
        <taxon>Saccharomycetes</taxon>
        <taxon>Phaffomycetales</taxon>
        <taxon>Wickerhamomycetaceae</taxon>
        <taxon>Wickerhamomyces</taxon>
    </lineage>
</organism>
<dbReference type="Proteomes" id="UP000774326">
    <property type="component" value="Unassembled WGS sequence"/>
</dbReference>
<name>A0A9P8PKU4_WICPI</name>
<evidence type="ECO:0000256" key="3">
    <source>
        <dbReference type="ARBA" id="ARBA00022989"/>
    </source>
</evidence>
<evidence type="ECO:0000259" key="6">
    <source>
        <dbReference type="Pfam" id="PF10277"/>
    </source>
</evidence>
<evidence type="ECO:0000313" key="8">
    <source>
        <dbReference type="Proteomes" id="UP000774326"/>
    </source>
</evidence>
<dbReference type="AlphaFoldDB" id="A0A9P8PKU4"/>
<reference evidence="7" key="1">
    <citation type="journal article" date="2021" name="Open Biol.">
        <title>Shared evolutionary footprints suggest mitochondrial oxidative damage underlies multiple complex I losses in fungi.</title>
        <authorList>
            <person name="Schikora-Tamarit M.A."/>
            <person name="Marcet-Houben M."/>
            <person name="Nosek J."/>
            <person name="Gabaldon T."/>
        </authorList>
    </citation>
    <scope>NUCLEOTIDE SEQUENCE</scope>
    <source>
        <strain evidence="7">CBS2887</strain>
    </source>
</reference>
<proteinExistence type="predicted"/>
<dbReference type="GO" id="GO:0012505">
    <property type="term" value="C:endomembrane system"/>
    <property type="evidence" value="ECO:0007669"/>
    <property type="project" value="UniProtKB-SubCell"/>
</dbReference>